<evidence type="ECO:0000313" key="3">
    <source>
        <dbReference type="Proteomes" id="UP000236413"/>
    </source>
</evidence>
<proteinExistence type="predicted"/>
<dbReference type="Proteomes" id="UP000236413">
    <property type="component" value="Unassembled WGS sequence"/>
</dbReference>
<comment type="caution">
    <text evidence="2">The sequence shown here is derived from an EMBL/GenBank/DDBJ whole genome shotgun (WGS) entry which is preliminary data.</text>
</comment>
<dbReference type="InterPro" id="IPR000866">
    <property type="entry name" value="AhpC/TSA"/>
</dbReference>
<protein>
    <submittedName>
        <fullName evidence="2">TlpA family protein disulfide reductase</fullName>
    </submittedName>
</protein>
<reference evidence="2 3" key="1">
    <citation type="submission" date="2018-04" db="EMBL/GenBank/DDBJ databases">
        <title>Chryseobacterium oncorhynchi 701B-08T from rainbow trout, and Chryseobacterium viscerum 687B-08T from diseased fish.</title>
        <authorList>
            <person name="Jeong J.-J."/>
            <person name="Lee Y.J."/>
            <person name="Pathiraja D."/>
            <person name="Park B."/>
            <person name="Choi I.-G."/>
            <person name="Kim K.D."/>
        </authorList>
    </citation>
    <scope>NUCLEOTIDE SEQUENCE [LARGE SCALE GENOMIC DNA]</scope>
    <source>
        <strain evidence="2 3">687B-08</strain>
    </source>
</reference>
<dbReference type="PANTHER" id="PTHR42852:SF13">
    <property type="entry name" value="PROTEIN DIPZ"/>
    <property type="match status" value="1"/>
</dbReference>
<dbReference type="PROSITE" id="PS51352">
    <property type="entry name" value="THIOREDOXIN_2"/>
    <property type="match status" value="1"/>
</dbReference>
<dbReference type="InterPro" id="IPR050553">
    <property type="entry name" value="Thioredoxin_ResA/DsbE_sf"/>
</dbReference>
<dbReference type="GO" id="GO:0016209">
    <property type="term" value="F:antioxidant activity"/>
    <property type="evidence" value="ECO:0007669"/>
    <property type="project" value="InterPro"/>
</dbReference>
<accession>A0A316WSE8</accession>
<evidence type="ECO:0000259" key="1">
    <source>
        <dbReference type="PROSITE" id="PS51352"/>
    </source>
</evidence>
<name>A0A316WSE8_9FLAO</name>
<gene>
    <name evidence="2" type="ORF">C1634_005925</name>
</gene>
<dbReference type="GO" id="GO:0016491">
    <property type="term" value="F:oxidoreductase activity"/>
    <property type="evidence" value="ECO:0007669"/>
    <property type="project" value="InterPro"/>
</dbReference>
<dbReference type="InterPro" id="IPR036249">
    <property type="entry name" value="Thioredoxin-like_sf"/>
</dbReference>
<dbReference type="Pfam" id="PF00578">
    <property type="entry name" value="AhpC-TSA"/>
    <property type="match status" value="1"/>
</dbReference>
<dbReference type="AlphaFoldDB" id="A0A316WSE8"/>
<dbReference type="RefSeq" id="WP_103231892.1">
    <property type="nucleotide sequence ID" value="NZ_PPEG02000002.1"/>
</dbReference>
<dbReference type="EMBL" id="PPEG02000002">
    <property type="protein sequence ID" value="PWN64129.1"/>
    <property type="molecule type" value="Genomic_DNA"/>
</dbReference>
<dbReference type="Gene3D" id="3.40.30.10">
    <property type="entry name" value="Glutaredoxin"/>
    <property type="match status" value="1"/>
</dbReference>
<dbReference type="SUPFAM" id="SSF52833">
    <property type="entry name" value="Thioredoxin-like"/>
    <property type="match status" value="1"/>
</dbReference>
<feature type="domain" description="Thioredoxin" evidence="1">
    <location>
        <begin position="31"/>
        <end position="174"/>
    </location>
</feature>
<dbReference type="PANTHER" id="PTHR42852">
    <property type="entry name" value="THIOL:DISULFIDE INTERCHANGE PROTEIN DSBE"/>
    <property type="match status" value="1"/>
</dbReference>
<dbReference type="CDD" id="cd02966">
    <property type="entry name" value="TlpA_like_family"/>
    <property type="match status" value="1"/>
</dbReference>
<sequence length="432" mass="49949">MKNKVNPLTVIYLMAYLLLINPVYSQEIKPLTVGDTVPDMVLKSVLNYNKSSAKLSDFAGKAIILDFWFIRCGSCRAAMPHLDSLQKAFKDDLQLLLVTWEDKKKVEEFFATDLDAKNLKFVNVVNDSLLRKIFPARGFPHQVWIDKNNRIIAITDGTNTSAENIQKLIGAKKIDLPVKVDEMDSKLHQGTDPLMTYRYSTTKDKILKYSYLSKKRMEFRGGKSLELDTLNKIARASFTNIDFLQLYDDAYTSSLGSDDLHRPTRIIRKDTNSVKTEADYKTFSNVFCYDLMYKDTTTRGFGKYMIRDLDERFGFKSREEIKKIQCLVIREKGSGKGYRQPLNGNEKKFMDIQMVVGKKFRTNRSWKGFLTSAVNRNNHMPIIVDLDFSQPVSFEFTWTPDDVKSMSKELKKFGLEMIIQKRPRKVIILENK</sequence>
<evidence type="ECO:0000313" key="2">
    <source>
        <dbReference type="EMBL" id="PWN64129.1"/>
    </source>
</evidence>
<organism evidence="2 3">
    <name type="scientific">Chryseobacterium viscerum</name>
    <dbReference type="NCBI Taxonomy" id="1037377"/>
    <lineage>
        <taxon>Bacteria</taxon>
        <taxon>Pseudomonadati</taxon>
        <taxon>Bacteroidota</taxon>
        <taxon>Flavobacteriia</taxon>
        <taxon>Flavobacteriales</taxon>
        <taxon>Weeksellaceae</taxon>
        <taxon>Chryseobacterium group</taxon>
        <taxon>Chryseobacterium</taxon>
    </lineage>
</organism>
<dbReference type="InterPro" id="IPR013766">
    <property type="entry name" value="Thioredoxin_domain"/>
</dbReference>